<dbReference type="InterPro" id="IPR051694">
    <property type="entry name" value="Immunoregulatory_rcpt-like"/>
</dbReference>
<feature type="region of interest" description="Disordered" evidence="5">
    <location>
        <begin position="357"/>
        <end position="453"/>
    </location>
</feature>
<dbReference type="AlphaFoldDB" id="A0A9P9A8U5"/>
<proteinExistence type="predicted"/>
<dbReference type="PANTHER" id="PTHR15549:SF27">
    <property type="entry name" value="CHITIN-BINDING TYPE-1 DOMAIN-CONTAINING PROTEIN"/>
    <property type="match status" value="1"/>
</dbReference>
<dbReference type="GO" id="GO:0071944">
    <property type="term" value="C:cell periphery"/>
    <property type="evidence" value="ECO:0007669"/>
    <property type="project" value="UniProtKB-ARBA"/>
</dbReference>
<evidence type="ECO:0000256" key="2">
    <source>
        <dbReference type="ARBA" id="ARBA00022692"/>
    </source>
</evidence>
<evidence type="ECO:0000256" key="1">
    <source>
        <dbReference type="ARBA" id="ARBA00004167"/>
    </source>
</evidence>
<feature type="region of interest" description="Disordered" evidence="5">
    <location>
        <begin position="1"/>
        <end position="64"/>
    </location>
</feature>
<dbReference type="EMBL" id="JAGSXJ010000018">
    <property type="protein sequence ID" value="KAH6682271.1"/>
    <property type="molecule type" value="Genomic_DNA"/>
</dbReference>
<comment type="subcellular location">
    <subcellularLocation>
        <location evidence="1">Membrane</location>
        <topology evidence="1">Single-pass membrane protein</topology>
    </subcellularLocation>
</comment>
<dbReference type="GO" id="GO:0016020">
    <property type="term" value="C:membrane"/>
    <property type="evidence" value="ECO:0007669"/>
    <property type="project" value="UniProtKB-SubCell"/>
</dbReference>
<keyword evidence="4 6" id="KW-0472">Membrane</keyword>
<feature type="region of interest" description="Disordered" evidence="5">
    <location>
        <begin position="253"/>
        <end position="295"/>
    </location>
</feature>
<keyword evidence="3 6" id="KW-1133">Transmembrane helix</keyword>
<dbReference type="Proteomes" id="UP000770015">
    <property type="component" value="Unassembled WGS sequence"/>
</dbReference>
<organism evidence="7 8">
    <name type="scientific">Plectosphaerella plurivora</name>
    <dbReference type="NCBI Taxonomy" id="936078"/>
    <lineage>
        <taxon>Eukaryota</taxon>
        <taxon>Fungi</taxon>
        <taxon>Dikarya</taxon>
        <taxon>Ascomycota</taxon>
        <taxon>Pezizomycotina</taxon>
        <taxon>Sordariomycetes</taxon>
        <taxon>Hypocreomycetidae</taxon>
        <taxon>Glomerellales</taxon>
        <taxon>Plectosphaerellaceae</taxon>
        <taxon>Plectosphaerella</taxon>
    </lineage>
</organism>
<dbReference type="OrthoDB" id="5240751at2759"/>
<feature type="compositionally biased region" description="Low complexity" evidence="5">
    <location>
        <begin position="11"/>
        <end position="24"/>
    </location>
</feature>
<feature type="compositionally biased region" description="Polar residues" evidence="5">
    <location>
        <begin position="53"/>
        <end position="63"/>
    </location>
</feature>
<keyword evidence="8" id="KW-1185">Reference proteome</keyword>
<keyword evidence="2 6" id="KW-0812">Transmembrane</keyword>
<sequence length="469" mass="49013">MKEEAKRQETETSLTASTTTSGVTPFNQEGGNAGSGQPQSTSPTPARDGSEGRASTTSSNTPEATALTVPAVEFFLDKSDAFFIERGRHLVKITGRPIAVPLNLHPGLGEGRGFQVDKHICAITQPDLIPSCTKVAEIPRGKPTGQKSEEGDVADDNLVFNTPPEAAPGSAYYLLVTWSKADIETPDDGFSYSTLFGVADDNTFFNAWNEPISFKEPESSSEQPVILGVAPGQNYTEAPSELIQALNNEDGRSVDIVPGVSSGTTPITSPSATNTAGGDGDVSDATASGTPGGGGGGLQKGAIIGIAVAASIVGLAAIGLLVWFFCLRNRRRRGTKDHGPYAAPDHQASEYMVNKETTGAHVTESPHSPYSDDGSLAHAQAQGPSSLAQTQQTNQYSDAPPIAAPVPRSASQQAGDRPESGAGTRSGTPGGHNVSHLIEEGMTEADIRRLEEEERALDDAIERAGHGRR</sequence>
<evidence type="ECO:0000256" key="4">
    <source>
        <dbReference type="ARBA" id="ARBA00023136"/>
    </source>
</evidence>
<feature type="transmembrane region" description="Helical" evidence="6">
    <location>
        <begin position="302"/>
        <end position="326"/>
    </location>
</feature>
<evidence type="ECO:0000313" key="8">
    <source>
        <dbReference type="Proteomes" id="UP000770015"/>
    </source>
</evidence>
<evidence type="ECO:0000256" key="5">
    <source>
        <dbReference type="SAM" id="MobiDB-lite"/>
    </source>
</evidence>
<dbReference type="PANTHER" id="PTHR15549">
    <property type="entry name" value="PAIRED IMMUNOGLOBULIN-LIKE TYPE 2 RECEPTOR"/>
    <property type="match status" value="1"/>
</dbReference>
<feature type="compositionally biased region" description="Polar residues" evidence="5">
    <location>
        <begin position="261"/>
        <end position="276"/>
    </location>
</feature>
<evidence type="ECO:0000313" key="7">
    <source>
        <dbReference type="EMBL" id="KAH6682271.1"/>
    </source>
</evidence>
<gene>
    <name evidence="7" type="ORF">F5X68DRAFT_263255</name>
</gene>
<feature type="compositionally biased region" description="Polar residues" evidence="5">
    <location>
        <begin position="382"/>
        <end position="397"/>
    </location>
</feature>
<comment type="caution">
    <text evidence="7">The sequence shown here is derived from an EMBL/GenBank/DDBJ whole genome shotgun (WGS) entry which is preliminary data.</text>
</comment>
<evidence type="ECO:0000256" key="6">
    <source>
        <dbReference type="SAM" id="Phobius"/>
    </source>
</evidence>
<name>A0A9P9A8U5_9PEZI</name>
<reference evidence="7" key="1">
    <citation type="journal article" date="2021" name="Nat. Commun.">
        <title>Genetic determinants of endophytism in the Arabidopsis root mycobiome.</title>
        <authorList>
            <person name="Mesny F."/>
            <person name="Miyauchi S."/>
            <person name="Thiergart T."/>
            <person name="Pickel B."/>
            <person name="Atanasova L."/>
            <person name="Karlsson M."/>
            <person name="Huettel B."/>
            <person name="Barry K.W."/>
            <person name="Haridas S."/>
            <person name="Chen C."/>
            <person name="Bauer D."/>
            <person name="Andreopoulos W."/>
            <person name="Pangilinan J."/>
            <person name="LaButti K."/>
            <person name="Riley R."/>
            <person name="Lipzen A."/>
            <person name="Clum A."/>
            <person name="Drula E."/>
            <person name="Henrissat B."/>
            <person name="Kohler A."/>
            <person name="Grigoriev I.V."/>
            <person name="Martin F.M."/>
            <person name="Hacquard S."/>
        </authorList>
    </citation>
    <scope>NUCLEOTIDE SEQUENCE</scope>
    <source>
        <strain evidence="7">MPI-SDFR-AT-0117</strain>
    </source>
</reference>
<feature type="compositionally biased region" description="Basic and acidic residues" evidence="5">
    <location>
        <begin position="1"/>
        <end position="10"/>
    </location>
</feature>
<accession>A0A9P9A8U5</accession>
<protein>
    <submittedName>
        <fullName evidence="7">Uncharacterized protein</fullName>
    </submittedName>
</protein>
<evidence type="ECO:0000256" key="3">
    <source>
        <dbReference type="ARBA" id="ARBA00022989"/>
    </source>
</evidence>
<feature type="compositionally biased region" description="Polar residues" evidence="5">
    <location>
        <begin position="25"/>
        <end position="44"/>
    </location>
</feature>